<dbReference type="GO" id="GO:0009535">
    <property type="term" value="C:chloroplast thylakoid membrane"/>
    <property type="evidence" value="ECO:0007669"/>
    <property type="project" value="InterPro"/>
</dbReference>
<keyword evidence="1" id="KW-1133">Transmembrane helix</keyword>
<keyword evidence="1" id="KW-0812">Transmembrane</keyword>
<name>A0AAN7LIN0_TRANT</name>
<keyword evidence="1" id="KW-0472">Membrane</keyword>
<protein>
    <submittedName>
        <fullName evidence="2">Uncharacterized protein</fullName>
    </submittedName>
</protein>
<dbReference type="EMBL" id="JAXQNO010000013">
    <property type="protein sequence ID" value="KAK4786165.1"/>
    <property type="molecule type" value="Genomic_DNA"/>
</dbReference>
<comment type="caution">
    <text evidence="2">The sequence shown here is derived from an EMBL/GenBank/DDBJ whole genome shotgun (WGS) entry which is preliminary data.</text>
</comment>
<evidence type="ECO:0000256" key="1">
    <source>
        <dbReference type="SAM" id="Phobius"/>
    </source>
</evidence>
<accession>A0AAN7LIN0</accession>
<dbReference type="GO" id="GO:0009773">
    <property type="term" value="P:photosynthetic electron transport in photosystem I"/>
    <property type="evidence" value="ECO:0007669"/>
    <property type="project" value="InterPro"/>
</dbReference>
<dbReference type="AlphaFoldDB" id="A0AAN7LIN0"/>
<evidence type="ECO:0000313" key="2">
    <source>
        <dbReference type="EMBL" id="KAK4786165.1"/>
    </source>
</evidence>
<organism evidence="2 3">
    <name type="scientific">Trapa natans</name>
    <name type="common">Water chestnut</name>
    <dbReference type="NCBI Taxonomy" id="22666"/>
    <lineage>
        <taxon>Eukaryota</taxon>
        <taxon>Viridiplantae</taxon>
        <taxon>Streptophyta</taxon>
        <taxon>Embryophyta</taxon>
        <taxon>Tracheophyta</taxon>
        <taxon>Spermatophyta</taxon>
        <taxon>Magnoliopsida</taxon>
        <taxon>eudicotyledons</taxon>
        <taxon>Gunneridae</taxon>
        <taxon>Pentapetalae</taxon>
        <taxon>rosids</taxon>
        <taxon>malvids</taxon>
        <taxon>Myrtales</taxon>
        <taxon>Lythraceae</taxon>
        <taxon>Trapa</taxon>
    </lineage>
</organism>
<keyword evidence="3" id="KW-1185">Reference proteome</keyword>
<reference evidence="2 3" key="1">
    <citation type="journal article" date="2023" name="Hortic Res">
        <title>Pangenome of water caltrop reveals structural variations and asymmetric subgenome divergence after allopolyploidization.</title>
        <authorList>
            <person name="Zhang X."/>
            <person name="Chen Y."/>
            <person name="Wang L."/>
            <person name="Yuan Y."/>
            <person name="Fang M."/>
            <person name="Shi L."/>
            <person name="Lu R."/>
            <person name="Comes H.P."/>
            <person name="Ma Y."/>
            <person name="Chen Y."/>
            <person name="Huang G."/>
            <person name="Zhou Y."/>
            <person name="Zheng Z."/>
            <person name="Qiu Y."/>
        </authorList>
    </citation>
    <scope>NUCLEOTIDE SEQUENCE [LARGE SCALE GENOMIC DNA]</scope>
    <source>
        <strain evidence="2">F231</strain>
    </source>
</reference>
<gene>
    <name evidence="2" type="ORF">SAY86_002854</name>
</gene>
<evidence type="ECO:0000313" key="3">
    <source>
        <dbReference type="Proteomes" id="UP001346149"/>
    </source>
</evidence>
<proteinExistence type="predicted"/>
<dbReference type="GO" id="GO:0016730">
    <property type="term" value="F:oxidoreductase activity, acting on iron-sulfur proteins as donors"/>
    <property type="evidence" value="ECO:0007669"/>
    <property type="project" value="InterPro"/>
</dbReference>
<feature type="transmembrane region" description="Helical" evidence="1">
    <location>
        <begin position="434"/>
        <end position="458"/>
    </location>
</feature>
<dbReference type="PANTHER" id="PTHR31032">
    <property type="entry name" value="PGR5-LIKE PROTEIN 1B, CHLOROPLASTIC"/>
    <property type="match status" value="1"/>
</dbReference>
<dbReference type="Proteomes" id="UP001346149">
    <property type="component" value="Unassembled WGS sequence"/>
</dbReference>
<sequence length="476" mass="51427">MVPPLHTWEDLSGDTAAVSGGGAELITVPPDFVLAVECLPKNLLSSKTFEIPKNATRSSSTTVHVTEARSIPVSMARDPLTREILRTKLQTHMTSLAGYRGLTMDSRGYCGRNPSLGLSEAAATTTSVKAIISGVAPIKMHKEDAPEVSTEGGHGPVSLNSGNWKETMACKRPEVRYLLALYRGAFPSTDISRPQRQPKYFPGPGIGGVPPRPFVAETCSLGESCRRYIASRVSLYLALSLRHAIDRKAELGRRFMAGTSASTTPQLVGSRTTTRLFAAGTAGGSRFLVHVSARGNGAVACSANELGLSQGPSCIYVGPIETASKETLEALYRQARDAYYSGKPLIVDDMFDRVELKLRRYGSKSVVKYPRCSLRRQSTYADAEEDLSQAFALASIWILFFAVGGSAFLVPIIYTVSLANQDPFTLGLAYSSKTLQFLAISNGLLFMAMGSLIGYPIISSSGKFHNQHILLVYNCY</sequence>
<dbReference type="InterPro" id="IPR039987">
    <property type="entry name" value="PGRL1"/>
</dbReference>
<dbReference type="PANTHER" id="PTHR31032:SF2">
    <property type="entry name" value="PGR5-LIKE A PROTEIN"/>
    <property type="match status" value="1"/>
</dbReference>
<feature type="transmembrane region" description="Helical" evidence="1">
    <location>
        <begin position="390"/>
        <end position="414"/>
    </location>
</feature>